<reference evidence="14 15" key="1">
    <citation type="journal article" date="2023" name="bioRxiv">
        <title>Conserved and derived expression patterns and positive selection on dental genes reveal complex evolutionary context of ever-growing rodent molars.</title>
        <authorList>
            <person name="Calamari Z.T."/>
            <person name="Song A."/>
            <person name="Cohen E."/>
            <person name="Akter M."/>
            <person name="Roy R.D."/>
            <person name="Hallikas O."/>
            <person name="Christensen M.M."/>
            <person name="Li P."/>
            <person name="Marangoni P."/>
            <person name="Jernvall J."/>
            <person name="Klein O.D."/>
        </authorList>
    </citation>
    <scope>NUCLEOTIDE SEQUENCE [LARGE SCALE GENOMIC DNA]</scope>
    <source>
        <strain evidence="14">V071</strain>
    </source>
</reference>
<evidence type="ECO:0000256" key="5">
    <source>
        <dbReference type="ARBA" id="ARBA00022771"/>
    </source>
</evidence>
<evidence type="ECO:0000313" key="14">
    <source>
        <dbReference type="EMBL" id="KAK7805194.1"/>
    </source>
</evidence>
<dbReference type="GO" id="GO:0005634">
    <property type="term" value="C:nucleus"/>
    <property type="evidence" value="ECO:0007669"/>
    <property type="project" value="UniProtKB-SubCell"/>
</dbReference>
<dbReference type="FunFam" id="3.30.160.60:FF:000052">
    <property type="entry name" value="zinc finger protein 546 isoform X1"/>
    <property type="match status" value="1"/>
</dbReference>
<evidence type="ECO:0000256" key="4">
    <source>
        <dbReference type="ARBA" id="ARBA00022737"/>
    </source>
</evidence>
<evidence type="ECO:0000259" key="13">
    <source>
        <dbReference type="PROSITE" id="PS50805"/>
    </source>
</evidence>
<dbReference type="PANTHER" id="PTHR23234:SF10">
    <property type="entry name" value="RIKEN CDNA 6720489N17 GENE-RELATED"/>
    <property type="match status" value="1"/>
</dbReference>
<protein>
    <recommendedName>
        <fullName evidence="16">Zinc finger protein</fullName>
    </recommendedName>
</protein>
<gene>
    <name evidence="14" type="ORF">U0070_004320</name>
</gene>
<dbReference type="SUPFAM" id="SSF57667">
    <property type="entry name" value="beta-beta-alpha zinc fingers"/>
    <property type="match status" value="2"/>
</dbReference>
<dbReference type="AlphaFoldDB" id="A0AAW0HT19"/>
<keyword evidence="10" id="KW-0539">Nucleus</keyword>
<dbReference type="Gene3D" id="6.10.140.140">
    <property type="match status" value="1"/>
</dbReference>
<comment type="subcellular location">
    <subcellularLocation>
        <location evidence="1">Nucleus</location>
    </subcellularLocation>
</comment>
<sequence>MNDLVSFEDLAVNFTQEEWDLLDPSQKSLYGDVMLETCRNFTAVEQGFLVIDGHCDSDVEREECGEEIRCSDNVLCDTEESGQGGTTYPYASLSMSSNVGGEIFMCHSSFNRHVISHSEYAQYEHEDYEQKDSNFLKSIEGCTETQTLSGPSECEVCLKSYGLYHLTYNGHHNYDYKGCEGSQTVRKCYACNQCGKTLSSFNSLQRHQKIHIEERPYKCQQCSKAFRCLNALQSHERIHTGEKPYECKHCGTAFSRLTHLRLHEKVHTGEKHYECKHCVGKLLDIILPYDYMKELIREKNLMNVNIVVKHLHVKVTFNFMKEATLERNLMNVKNVVKLLGITLTFDYMKEDILERNRTSVYSVADPSAGRVPLRGISLFMLWKTPIN</sequence>
<keyword evidence="5 11" id="KW-0863">Zinc-finger</keyword>
<proteinExistence type="inferred from homology"/>
<dbReference type="FunFam" id="3.30.160.60:FF:000240">
    <property type="entry name" value="Zinc finger protein 250"/>
    <property type="match status" value="1"/>
</dbReference>
<dbReference type="InterPro" id="IPR001909">
    <property type="entry name" value="KRAB"/>
</dbReference>
<feature type="domain" description="KRAB" evidence="13">
    <location>
        <begin position="5"/>
        <end position="81"/>
    </location>
</feature>
<keyword evidence="9" id="KW-0804">Transcription</keyword>
<evidence type="ECO:0000256" key="7">
    <source>
        <dbReference type="ARBA" id="ARBA00023015"/>
    </source>
</evidence>
<evidence type="ECO:0000256" key="9">
    <source>
        <dbReference type="ARBA" id="ARBA00023163"/>
    </source>
</evidence>
<dbReference type="GO" id="GO:0008270">
    <property type="term" value="F:zinc ion binding"/>
    <property type="evidence" value="ECO:0007669"/>
    <property type="project" value="UniProtKB-KW"/>
</dbReference>
<feature type="domain" description="C2H2-type" evidence="12">
    <location>
        <begin position="217"/>
        <end position="244"/>
    </location>
</feature>
<feature type="non-terminal residue" evidence="14">
    <location>
        <position position="387"/>
    </location>
</feature>
<dbReference type="EMBL" id="JBBHLL010000349">
    <property type="protein sequence ID" value="KAK7805194.1"/>
    <property type="molecule type" value="Genomic_DNA"/>
</dbReference>
<dbReference type="SMART" id="SM00355">
    <property type="entry name" value="ZnF_C2H2"/>
    <property type="match status" value="3"/>
</dbReference>
<dbReference type="PROSITE" id="PS00028">
    <property type="entry name" value="ZINC_FINGER_C2H2_1"/>
    <property type="match status" value="3"/>
</dbReference>
<keyword evidence="7" id="KW-0805">Transcription regulation</keyword>
<evidence type="ECO:0000256" key="3">
    <source>
        <dbReference type="ARBA" id="ARBA00022723"/>
    </source>
</evidence>
<dbReference type="Gene3D" id="3.30.160.60">
    <property type="entry name" value="Classic Zinc Finger"/>
    <property type="match status" value="3"/>
</dbReference>
<dbReference type="SUPFAM" id="SSF109640">
    <property type="entry name" value="KRAB domain (Kruppel-associated box)"/>
    <property type="match status" value="1"/>
</dbReference>
<comment type="similarity">
    <text evidence="2">Belongs to the krueppel C2H2-type zinc-finger protein family.</text>
</comment>
<evidence type="ECO:0000256" key="8">
    <source>
        <dbReference type="ARBA" id="ARBA00023125"/>
    </source>
</evidence>
<keyword evidence="6" id="KW-0862">Zinc</keyword>
<keyword evidence="3" id="KW-0479">Metal-binding</keyword>
<comment type="caution">
    <text evidence="14">The sequence shown here is derived from an EMBL/GenBank/DDBJ whole genome shotgun (WGS) entry which is preliminary data.</text>
</comment>
<organism evidence="14 15">
    <name type="scientific">Myodes glareolus</name>
    <name type="common">Bank vole</name>
    <name type="synonym">Clethrionomys glareolus</name>
    <dbReference type="NCBI Taxonomy" id="447135"/>
    <lineage>
        <taxon>Eukaryota</taxon>
        <taxon>Metazoa</taxon>
        <taxon>Chordata</taxon>
        <taxon>Craniata</taxon>
        <taxon>Vertebrata</taxon>
        <taxon>Euteleostomi</taxon>
        <taxon>Mammalia</taxon>
        <taxon>Eutheria</taxon>
        <taxon>Euarchontoglires</taxon>
        <taxon>Glires</taxon>
        <taxon>Rodentia</taxon>
        <taxon>Myomorpha</taxon>
        <taxon>Muroidea</taxon>
        <taxon>Cricetidae</taxon>
        <taxon>Arvicolinae</taxon>
        <taxon>Myodes</taxon>
    </lineage>
</organism>
<dbReference type="PROSITE" id="PS50805">
    <property type="entry name" value="KRAB"/>
    <property type="match status" value="1"/>
</dbReference>
<keyword evidence="15" id="KW-1185">Reference proteome</keyword>
<dbReference type="Proteomes" id="UP001488838">
    <property type="component" value="Unassembled WGS sequence"/>
</dbReference>
<dbReference type="PROSITE" id="PS50157">
    <property type="entry name" value="ZINC_FINGER_C2H2_2"/>
    <property type="match status" value="3"/>
</dbReference>
<dbReference type="Pfam" id="PF01352">
    <property type="entry name" value="KRAB"/>
    <property type="match status" value="1"/>
</dbReference>
<dbReference type="GO" id="GO:0006355">
    <property type="term" value="P:regulation of DNA-templated transcription"/>
    <property type="evidence" value="ECO:0007669"/>
    <property type="project" value="InterPro"/>
</dbReference>
<evidence type="ECO:0000256" key="11">
    <source>
        <dbReference type="PROSITE-ProRule" id="PRU00042"/>
    </source>
</evidence>
<dbReference type="PANTHER" id="PTHR23234">
    <property type="entry name" value="ZNF44 PROTEIN"/>
    <property type="match status" value="1"/>
</dbReference>
<dbReference type="CDD" id="cd07765">
    <property type="entry name" value="KRAB_A-box"/>
    <property type="match status" value="1"/>
</dbReference>
<evidence type="ECO:0000256" key="1">
    <source>
        <dbReference type="ARBA" id="ARBA00004123"/>
    </source>
</evidence>
<dbReference type="InterPro" id="IPR036236">
    <property type="entry name" value="Znf_C2H2_sf"/>
</dbReference>
<keyword evidence="4" id="KW-0677">Repeat</keyword>
<keyword evidence="8" id="KW-0238">DNA-binding</keyword>
<evidence type="ECO:0000256" key="2">
    <source>
        <dbReference type="ARBA" id="ARBA00006991"/>
    </source>
</evidence>
<evidence type="ECO:0000259" key="12">
    <source>
        <dbReference type="PROSITE" id="PS50157"/>
    </source>
</evidence>
<dbReference type="GO" id="GO:0003677">
    <property type="term" value="F:DNA binding"/>
    <property type="evidence" value="ECO:0007669"/>
    <property type="project" value="UniProtKB-KW"/>
</dbReference>
<dbReference type="FunFam" id="3.30.160.60:FF:003287">
    <property type="entry name" value="Zgc:113343"/>
    <property type="match status" value="1"/>
</dbReference>
<accession>A0AAW0HT19</accession>
<name>A0AAW0HT19_MYOGA</name>
<dbReference type="InterPro" id="IPR036051">
    <property type="entry name" value="KRAB_dom_sf"/>
</dbReference>
<evidence type="ECO:0000256" key="6">
    <source>
        <dbReference type="ARBA" id="ARBA00022833"/>
    </source>
</evidence>
<feature type="domain" description="C2H2-type" evidence="12">
    <location>
        <begin position="245"/>
        <end position="272"/>
    </location>
</feature>
<evidence type="ECO:0000256" key="10">
    <source>
        <dbReference type="ARBA" id="ARBA00023242"/>
    </source>
</evidence>
<dbReference type="InterPro" id="IPR050758">
    <property type="entry name" value="Znf_C2H2-type"/>
</dbReference>
<dbReference type="SMART" id="SM00349">
    <property type="entry name" value="KRAB"/>
    <property type="match status" value="1"/>
</dbReference>
<dbReference type="Pfam" id="PF00096">
    <property type="entry name" value="zf-C2H2"/>
    <property type="match status" value="2"/>
</dbReference>
<evidence type="ECO:0008006" key="16">
    <source>
        <dbReference type="Google" id="ProtNLM"/>
    </source>
</evidence>
<dbReference type="InterPro" id="IPR013087">
    <property type="entry name" value="Znf_C2H2_type"/>
</dbReference>
<feature type="domain" description="C2H2-type" evidence="12">
    <location>
        <begin position="189"/>
        <end position="216"/>
    </location>
</feature>
<evidence type="ECO:0000313" key="15">
    <source>
        <dbReference type="Proteomes" id="UP001488838"/>
    </source>
</evidence>